<comment type="similarity">
    <text evidence="2">Belongs to the bacterial solute-binding protein 3 family.</text>
</comment>
<dbReference type="RefSeq" id="WP_108895797.1">
    <property type="nucleotide sequence ID" value="NZ_ONZF01000014.1"/>
</dbReference>
<dbReference type="GO" id="GO:0006865">
    <property type="term" value="P:amino acid transport"/>
    <property type="evidence" value="ECO:0007669"/>
    <property type="project" value="TreeGrafter"/>
</dbReference>
<evidence type="ECO:0000256" key="9">
    <source>
        <dbReference type="SAM" id="SignalP"/>
    </source>
</evidence>
<dbReference type="Pfam" id="PF00497">
    <property type="entry name" value="SBP_bac_3"/>
    <property type="match status" value="1"/>
</dbReference>
<keyword evidence="6 8" id="KW-1133">Transmembrane helix</keyword>
<dbReference type="AlphaFoldDB" id="A0A2R8C0Y5"/>
<organism evidence="11 12">
    <name type="scientific">Palleronia abyssalis</name>
    <dbReference type="NCBI Taxonomy" id="1501240"/>
    <lineage>
        <taxon>Bacteria</taxon>
        <taxon>Pseudomonadati</taxon>
        <taxon>Pseudomonadota</taxon>
        <taxon>Alphaproteobacteria</taxon>
        <taxon>Rhodobacterales</taxon>
        <taxon>Roseobacteraceae</taxon>
        <taxon>Palleronia</taxon>
    </lineage>
</organism>
<dbReference type="SMART" id="SM00062">
    <property type="entry name" value="PBPb"/>
    <property type="match status" value="1"/>
</dbReference>
<proteinExistence type="inferred from homology"/>
<keyword evidence="4 8" id="KW-0812">Transmembrane</keyword>
<dbReference type="EMBL" id="ONZF01000014">
    <property type="protein sequence ID" value="SPJ26077.1"/>
    <property type="molecule type" value="Genomic_DNA"/>
</dbReference>
<feature type="domain" description="Solute-binding protein family 3/N-terminal" evidence="10">
    <location>
        <begin position="34"/>
        <end position="254"/>
    </location>
</feature>
<dbReference type="PANTHER" id="PTHR30085:SF6">
    <property type="entry name" value="ABC TRANSPORTER GLUTAMINE-BINDING PROTEIN GLNH"/>
    <property type="match status" value="1"/>
</dbReference>
<evidence type="ECO:0000256" key="8">
    <source>
        <dbReference type="SAM" id="Phobius"/>
    </source>
</evidence>
<evidence type="ECO:0000313" key="11">
    <source>
        <dbReference type="EMBL" id="SPJ26077.1"/>
    </source>
</evidence>
<dbReference type="SUPFAM" id="SSF53850">
    <property type="entry name" value="Periplasmic binding protein-like II"/>
    <property type="match status" value="1"/>
</dbReference>
<feature type="transmembrane region" description="Helical" evidence="8">
    <location>
        <begin position="336"/>
        <end position="357"/>
    </location>
</feature>
<dbReference type="OrthoDB" id="9814231at2"/>
<evidence type="ECO:0000256" key="3">
    <source>
        <dbReference type="ARBA" id="ARBA00022448"/>
    </source>
</evidence>
<evidence type="ECO:0000256" key="4">
    <source>
        <dbReference type="ARBA" id="ARBA00022692"/>
    </source>
</evidence>
<reference evidence="11 12" key="1">
    <citation type="submission" date="2018-03" db="EMBL/GenBank/DDBJ databases">
        <authorList>
            <person name="Keele B.F."/>
        </authorList>
    </citation>
    <scope>NUCLEOTIDE SEQUENCE [LARGE SCALE GENOMIC DNA]</scope>
    <source>
        <strain evidence="11 12">CECT 8504</strain>
    </source>
</reference>
<comment type="subcellular location">
    <subcellularLocation>
        <location evidence="1">Membrane</location>
        <topology evidence="1">Multi-pass membrane protein</topology>
    </subcellularLocation>
</comment>
<dbReference type="SUPFAM" id="SSF161098">
    <property type="entry name" value="MetI-like"/>
    <property type="match status" value="1"/>
</dbReference>
<dbReference type="GO" id="GO:0030288">
    <property type="term" value="C:outer membrane-bounded periplasmic space"/>
    <property type="evidence" value="ECO:0007669"/>
    <property type="project" value="TreeGrafter"/>
</dbReference>
<evidence type="ECO:0000256" key="2">
    <source>
        <dbReference type="ARBA" id="ARBA00010333"/>
    </source>
</evidence>
<feature type="transmembrane region" description="Helical" evidence="8">
    <location>
        <begin position="453"/>
        <end position="474"/>
    </location>
</feature>
<gene>
    <name evidence="11" type="primary">glnH_2</name>
    <name evidence="11" type="ORF">PAA8504_03933</name>
</gene>
<evidence type="ECO:0000259" key="10">
    <source>
        <dbReference type="SMART" id="SM00062"/>
    </source>
</evidence>
<evidence type="ECO:0000256" key="6">
    <source>
        <dbReference type="ARBA" id="ARBA00022989"/>
    </source>
</evidence>
<feature type="transmembrane region" description="Helical" evidence="8">
    <location>
        <begin position="378"/>
        <end position="401"/>
    </location>
</feature>
<feature type="signal peptide" evidence="9">
    <location>
        <begin position="1"/>
        <end position="23"/>
    </location>
</feature>
<dbReference type="InterPro" id="IPR051455">
    <property type="entry name" value="Bact_solute-bind_prot3"/>
</dbReference>
<feature type="transmembrane region" description="Helical" evidence="8">
    <location>
        <begin position="407"/>
        <end position="432"/>
    </location>
</feature>
<keyword evidence="5 9" id="KW-0732">Signal</keyword>
<dbReference type="Proteomes" id="UP000244912">
    <property type="component" value="Unassembled WGS sequence"/>
</dbReference>
<protein>
    <submittedName>
        <fullName evidence="11">ABC transporter glutamine-binding protein GlnH</fullName>
    </submittedName>
</protein>
<accession>A0A2R8C0Y5</accession>
<feature type="chain" id="PRO_5015350749" evidence="9">
    <location>
        <begin position="24"/>
        <end position="520"/>
    </location>
</feature>
<dbReference type="PANTHER" id="PTHR30085">
    <property type="entry name" value="AMINO ACID ABC TRANSPORTER PERMEASE"/>
    <property type="match status" value="1"/>
</dbReference>
<evidence type="ECO:0000313" key="12">
    <source>
        <dbReference type="Proteomes" id="UP000244912"/>
    </source>
</evidence>
<name>A0A2R8C0Y5_9RHOB</name>
<dbReference type="GO" id="GO:0016020">
    <property type="term" value="C:membrane"/>
    <property type="evidence" value="ECO:0007669"/>
    <property type="project" value="UniProtKB-SubCell"/>
</dbReference>
<evidence type="ECO:0000256" key="5">
    <source>
        <dbReference type="ARBA" id="ARBA00022729"/>
    </source>
</evidence>
<feature type="transmembrane region" description="Helical" evidence="8">
    <location>
        <begin position="494"/>
        <end position="515"/>
    </location>
</feature>
<sequence length="520" mass="55483">MIGYCIKLMVLALAVLAAESASADTLDDISASGTMTVGVKVDYGPWGHYRPDGTIDGFEPDLARLIATDLGVNLRLVPVTSANRLARLAQGDVDLVVATMGDTEERRHVARLITPHYYASGVRLLMPYGAALDKWSHLQGRSVCLVKGAYQNRHLIETWMVTPVVFPSLTDAGAALRQGRCVGLAYDDTLLAQIAGTRDWSGYKISLPPEFATSWAMAVRLPDKRLARRIEDLLAGWHSDGTLLDLENKWLGDTSNFLEDQNAIWSQTAKGKRICVRGPDGDFPEACMTSRVIRTGQSFAAPEWMAKLTGATGIDPAFLLDPFNRGRIKAALGNTLLIVGLSLAGASVIGIGAARLISRSSGGNRQARITARIVGSGLALAQLTPPILQLYILFFGLAAWIQASTGYQVWTLAIAASVFSAYAGATISALVVNAYRAAPDAGFREAIATAFDGIVATLVNIAKATGIASAIAYFDTITVAGDLIAEGADKATVMNLLLVFYLVLVMAVMGVLNLLKARLL</sequence>
<dbReference type="Gene3D" id="1.10.3720.10">
    <property type="entry name" value="MetI-like"/>
    <property type="match status" value="1"/>
</dbReference>
<keyword evidence="7 8" id="KW-0472">Membrane</keyword>
<evidence type="ECO:0000256" key="1">
    <source>
        <dbReference type="ARBA" id="ARBA00004141"/>
    </source>
</evidence>
<dbReference type="InterPro" id="IPR001638">
    <property type="entry name" value="Solute-binding_3/MltF_N"/>
</dbReference>
<dbReference type="Gene3D" id="3.40.190.10">
    <property type="entry name" value="Periplasmic binding protein-like II"/>
    <property type="match status" value="2"/>
</dbReference>
<keyword evidence="3" id="KW-0813">Transport</keyword>
<keyword evidence="12" id="KW-1185">Reference proteome</keyword>
<evidence type="ECO:0000256" key="7">
    <source>
        <dbReference type="ARBA" id="ARBA00023136"/>
    </source>
</evidence>
<dbReference type="InterPro" id="IPR035906">
    <property type="entry name" value="MetI-like_sf"/>
</dbReference>
<dbReference type="GO" id="GO:0005576">
    <property type="term" value="C:extracellular region"/>
    <property type="evidence" value="ECO:0007669"/>
    <property type="project" value="TreeGrafter"/>
</dbReference>